<dbReference type="Proteomes" id="UP000236291">
    <property type="component" value="Unassembled WGS sequence"/>
</dbReference>
<dbReference type="PANTHER" id="PTHR15663:SF6">
    <property type="entry name" value="COMM DOMAIN-CONTAINING PROTEIN-RELATED"/>
    <property type="match status" value="1"/>
</dbReference>
<feature type="region of interest" description="Disordered" evidence="1">
    <location>
        <begin position="1"/>
        <end position="34"/>
    </location>
</feature>
<gene>
    <name evidence="2" type="ORF">L195_g041592</name>
</gene>
<dbReference type="AlphaFoldDB" id="A0A2K3M437"/>
<feature type="non-terminal residue" evidence="2">
    <location>
        <position position="1"/>
    </location>
</feature>
<name>A0A2K3M437_TRIPR</name>
<evidence type="ECO:0000313" key="2">
    <source>
        <dbReference type="EMBL" id="PNX85523.1"/>
    </source>
</evidence>
<comment type="caution">
    <text evidence="2">The sequence shown here is derived from an EMBL/GenBank/DDBJ whole genome shotgun (WGS) entry which is preliminary data.</text>
</comment>
<sequence length="212" mass="23734">PVPRRRVDGPSPMPRQRDDSPPPVPLQQDDGPPENTVVLPCLKSMTWVMENKTSSPENKVAVINLKLQDYSKSPSSEYEVKFHLSRGTVGPVLQSMTEVSEQLSTTANKVAVINLKILWLCAYHAMLLKAADAAAIAARSDIPRRTSALRMGKAAGAGLLQVAERVRCGSTRLSFTYSANRRLLFVVSQLCLHRKLQRKEMKNEEEKEERRR</sequence>
<dbReference type="EMBL" id="ASHM01048923">
    <property type="protein sequence ID" value="PNX85523.1"/>
    <property type="molecule type" value="Genomic_DNA"/>
</dbReference>
<dbReference type="ExpressionAtlas" id="A0A2K3M437">
    <property type="expression patterns" value="baseline"/>
</dbReference>
<dbReference type="InterPro" id="IPR037360">
    <property type="entry name" value="COMMD9"/>
</dbReference>
<dbReference type="STRING" id="57577.A0A2K3M437"/>
<dbReference type="PANTHER" id="PTHR15663">
    <property type="entry name" value="COMM DOMAIN-CONTAINING PROTEIN 9"/>
    <property type="match status" value="1"/>
</dbReference>
<evidence type="ECO:0000313" key="3">
    <source>
        <dbReference type="Proteomes" id="UP000236291"/>
    </source>
</evidence>
<organism evidence="2 3">
    <name type="scientific">Trifolium pratense</name>
    <name type="common">Red clover</name>
    <dbReference type="NCBI Taxonomy" id="57577"/>
    <lineage>
        <taxon>Eukaryota</taxon>
        <taxon>Viridiplantae</taxon>
        <taxon>Streptophyta</taxon>
        <taxon>Embryophyta</taxon>
        <taxon>Tracheophyta</taxon>
        <taxon>Spermatophyta</taxon>
        <taxon>Magnoliopsida</taxon>
        <taxon>eudicotyledons</taxon>
        <taxon>Gunneridae</taxon>
        <taxon>Pentapetalae</taxon>
        <taxon>rosids</taxon>
        <taxon>fabids</taxon>
        <taxon>Fabales</taxon>
        <taxon>Fabaceae</taxon>
        <taxon>Papilionoideae</taxon>
        <taxon>50 kb inversion clade</taxon>
        <taxon>NPAAA clade</taxon>
        <taxon>Hologalegina</taxon>
        <taxon>IRL clade</taxon>
        <taxon>Trifolieae</taxon>
        <taxon>Trifolium</taxon>
    </lineage>
</organism>
<reference evidence="2 3" key="2">
    <citation type="journal article" date="2017" name="Front. Plant Sci.">
        <title>Gene Classification and Mining of Molecular Markers Useful in Red Clover (Trifolium pratense) Breeding.</title>
        <authorList>
            <person name="Istvanek J."/>
            <person name="Dluhosova J."/>
            <person name="Dluhos P."/>
            <person name="Patkova L."/>
            <person name="Nedelnik J."/>
            <person name="Repkova J."/>
        </authorList>
    </citation>
    <scope>NUCLEOTIDE SEQUENCE [LARGE SCALE GENOMIC DNA]</scope>
    <source>
        <strain evidence="3">cv. Tatra</strain>
        <tissue evidence="2">Young leaves</tissue>
    </source>
</reference>
<protein>
    <submittedName>
        <fullName evidence="2">Protein FAR1-related sequence 3-like</fullName>
    </submittedName>
</protein>
<accession>A0A2K3M437</accession>
<reference evidence="2 3" key="1">
    <citation type="journal article" date="2014" name="Am. J. Bot.">
        <title>Genome assembly and annotation for red clover (Trifolium pratense; Fabaceae).</title>
        <authorList>
            <person name="Istvanek J."/>
            <person name="Jaros M."/>
            <person name="Krenek A."/>
            <person name="Repkova J."/>
        </authorList>
    </citation>
    <scope>NUCLEOTIDE SEQUENCE [LARGE SCALE GENOMIC DNA]</scope>
    <source>
        <strain evidence="3">cv. Tatra</strain>
        <tissue evidence="2">Young leaves</tissue>
    </source>
</reference>
<evidence type="ECO:0000256" key="1">
    <source>
        <dbReference type="SAM" id="MobiDB-lite"/>
    </source>
</evidence>
<proteinExistence type="predicted"/>